<sequence length="210" mass="23590">MAQPPAQQTHLQEAAYHALNSYFNAHPNEVLEIEILPPSHEPTNALLLQDDTCLGLPKKILVLAFLHARSLFFATKHSTTTDIPDSTGNSNLEALEATRVILLFDPEHLTAANYRKHHLRSITQHEQRCTYAQAELCFLDSILTSPLHRQSKSPTLWALRAHVLEYLLPERNPGLQTSLETRPAVHVTVARELKAVCVEDAGVGEEIWRD</sequence>
<accession>A0AAN6M660</accession>
<dbReference type="Gene3D" id="1.25.40.120">
    <property type="entry name" value="Protein prenylyltransferase"/>
    <property type="match status" value="1"/>
</dbReference>
<keyword evidence="2" id="KW-1185">Reference proteome</keyword>
<dbReference type="EMBL" id="WVTA01000002">
    <property type="protein sequence ID" value="KAK3216508.1"/>
    <property type="molecule type" value="Genomic_DNA"/>
</dbReference>
<protein>
    <submittedName>
        <fullName evidence="1">Uncharacterized protein</fullName>
    </submittedName>
</protein>
<gene>
    <name evidence="1" type="ORF">GRF29_8g3445616</name>
</gene>
<dbReference type="AlphaFoldDB" id="A0AAN6M660"/>
<dbReference type="Proteomes" id="UP001280581">
    <property type="component" value="Unassembled WGS sequence"/>
</dbReference>
<comment type="caution">
    <text evidence="1">The sequence shown here is derived from an EMBL/GenBank/DDBJ whole genome shotgun (WGS) entry which is preliminary data.</text>
</comment>
<proteinExistence type="predicted"/>
<evidence type="ECO:0000313" key="2">
    <source>
        <dbReference type="Proteomes" id="UP001280581"/>
    </source>
</evidence>
<evidence type="ECO:0000313" key="1">
    <source>
        <dbReference type="EMBL" id="KAK3216508.1"/>
    </source>
</evidence>
<dbReference type="SUPFAM" id="SSF48439">
    <property type="entry name" value="Protein prenylyltransferase"/>
    <property type="match status" value="1"/>
</dbReference>
<name>A0AAN6M660_9PLEO</name>
<reference evidence="1 2" key="1">
    <citation type="submission" date="2021-02" db="EMBL/GenBank/DDBJ databases">
        <title>Genome assembly of Pseudopithomyces chartarum.</title>
        <authorList>
            <person name="Jauregui R."/>
            <person name="Singh J."/>
            <person name="Voisey C."/>
        </authorList>
    </citation>
    <scope>NUCLEOTIDE SEQUENCE [LARGE SCALE GENOMIC DNA]</scope>
    <source>
        <strain evidence="1 2">AGR01</strain>
    </source>
</reference>
<organism evidence="1 2">
    <name type="scientific">Pseudopithomyces chartarum</name>
    <dbReference type="NCBI Taxonomy" id="1892770"/>
    <lineage>
        <taxon>Eukaryota</taxon>
        <taxon>Fungi</taxon>
        <taxon>Dikarya</taxon>
        <taxon>Ascomycota</taxon>
        <taxon>Pezizomycotina</taxon>
        <taxon>Dothideomycetes</taxon>
        <taxon>Pleosporomycetidae</taxon>
        <taxon>Pleosporales</taxon>
        <taxon>Massarineae</taxon>
        <taxon>Didymosphaeriaceae</taxon>
        <taxon>Pseudopithomyces</taxon>
    </lineage>
</organism>